<dbReference type="Gene3D" id="1.10.150.470">
    <property type="match status" value="1"/>
</dbReference>
<dbReference type="Pfam" id="PF21106">
    <property type="entry name" value="YtxK_like"/>
    <property type="match status" value="1"/>
</dbReference>
<feature type="domain" description="DNA methylase adenine-specific" evidence="1">
    <location>
        <begin position="101"/>
        <end position="317"/>
    </location>
</feature>
<dbReference type="GO" id="GO:0003677">
    <property type="term" value="F:DNA binding"/>
    <property type="evidence" value="ECO:0007669"/>
    <property type="project" value="InterPro"/>
</dbReference>
<dbReference type="SUPFAM" id="SSF53335">
    <property type="entry name" value="S-adenosyl-L-methionine-dependent methyltransferases"/>
    <property type="match status" value="1"/>
</dbReference>
<gene>
    <name evidence="3" type="ORF">AKA01nite_11910</name>
</gene>
<dbReference type="CDD" id="cd02440">
    <property type="entry name" value="AdoMet_MTases"/>
    <property type="match status" value="1"/>
</dbReference>
<reference evidence="3 4" key="1">
    <citation type="submission" date="2019-07" db="EMBL/GenBank/DDBJ databases">
        <title>Whole genome shotgun sequence of Alkalibacterium kapii NBRC 103247.</title>
        <authorList>
            <person name="Hosoyama A."/>
            <person name="Uohara A."/>
            <person name="Ohji S."/>
            <person name="Ichikawa N."/>
        </authorList>
    </citation>
    <scope>NUCLEOTIDE SEQUENCE [LARGE SCALE GENOMIC DNA]</scope>
    <source>
        <strain evidence="3 4">NBRC 103247</strain>
    </source>
</reference>
<dbReference type="RefSeq" id="WP_146924396.1">
    <property type="nucleotide sequence ID" value="NZ_BJUY01000013.1"/>
</dbReference>
<evidence type="ECO:0000259" key="2">
    <source>
        <dbReference type="Pfam" id="PF21106"/>
    </source>
</evidence>
<protein>
    <submittedName>
        <fullName evidence="3">DNA methyltransferase</fullName>
    </submittedName>
</protein>
<dbReference type="PANTHER" id="PTHR41313">
    <property type="entry name" value="ADENINE-SPECIFIC METHYLTRANSFERASE"/>
    <property type="match status" value="1"/>
</dbReference>
<dbReference type="GO" id="GO:0032259">
    <property type="term" value="P:methylation"/>
    <property type="evidence" value="ECO:0007669"/>
    <property type="project" value="UniProtKB-KW"/>
</dbReference>
<sequence>MDLTKVEKFYTVLLESTNLLKEELDTSFIEAFIESGENILDNGTIQVENNVPLPETREKLKKLYESIAIEELSLEEKKKSVQMILINMVKEDQMQMNHQPTPDGIGVILSHFIDLFFEKDTSLHLADLSVGSGNLLYTIFTTLSSDTDDIKLTGVENDELLIALASTLSALLNIPIELMHQDALQPLLLNPVDLVVSDLPVGYYPKQVNEDQFDTAFEEGLSYSHYLLMEQGFNYLKDEGYAFYVLPTSVFEASEVKGLLRYIHSVGHVQAIVHMPLEWFSSEKSRKSLLIVQKKGEESKQASEVLVADVPSVKDKKAFNAFLLEIKQWKEKQSI</sequence>
<keyword evidence="3" id="KW-0489">Methyltransferase</keyword>
<dbReference type="InterPro" id="IPR048375">
    <property type="entry name" value="YtxK-like_N"/>
</dbReference>
<feature type="domain" description="YtxK-like N-terminal helical" evidence="2">
    <location>
        <begin position="7"/>
        <end position="85"/>
    </location>
</feature>
<dbReference type="AlphaFoldDB" id="A0A511ATP8"/>
<dbReference type="InterPro" id="IPR052933">
    <property type="entry name" value="DNA_Protect_Modify"/>
</dbReference>
<keyword evidence="4" id="KW-1185">Reference proteome</keyword>
<keyword evidence="3" id="KW-0808">Transferase</keyword>
<evidence type="ECO:0000313" key="3">
    <source>
        <dbReference type="EMBL" id="GEK91569.1"/>
    </source>
</evidence>
<dbReference type="OrthoDB" id="9788159at2"/>
<dbReference type="Proteomes" id="UP000321662">
    <property type="component" value="Unassembled WGS sequence"/>
</dbReference>
<name>A0A511ATP8_9LACT</name>
<dbReference type="GO" id="GO:0008170">
    <property type="term" value="F:N-methyltransferase activity"/>
    <property type="evidence" value="ECO:0007669"/>
    <property type="project" value="InterPro"/>
</dbReference>
<dbReference type="InterPro" id="IPR003356">
    <property type="entry name" value="DNA_methylase_A-5"/>
</dbReference>
<dbReference type="PIRSF" id="PIRSF026567">
    <property type="entry name" value="Adenine_mtase_bact_prd"/>
    <property type="match status" value="1"/>
</dbReference>
<evidence type="ECO:0000313" key="4">
    <source>
        <dbReference type="Proteomes" id="UP000321662"/>
    </source>
</evidence>
<accession>A0A511ATP8</accession>
<dbReference type="Gene3D" id="3.40.50.150">
    <property type="entry name" value="Vaccinia Virus protein VP39"/>
    <property type="match status" value="1"/>
</dbReference>
<dbReference type="EMBL" id="BJUY01000013">
    <property type="protein sequence ID" value="GEK91569.1"/>
    <property type="molecule type" value="Genomic_DNA"/>
</dbReference>
<dbReference type="InterPro" id="IPR016843">
    <property type="entry name" value="S-AdoMet-dep_Ade-MeTrfase_prd"/>
</dbReference>
<evidence type="ECO:0000259" key="1">
    <source>
        <dbReference type="Pfam" id="PF02384"/>
    </source>
</evidence>
<comment type="caution">
    <text evidence="3">The sequence shown here is derived from an EMBL/GenBank/DDBJ whole genome shotgun (WGS) entry which is preliminary data.</text>
</comment>
<proteinExistence type="predicted"/>
<dbReference type="PANTHER" id="PTHR41313:SF1">
    <property type="entry name" value="DNA METHYLASE ADENINE-SPECIFIC DOMAIN-CONTAINING PROTEIN"/>
    <property type="match status" value="1"/>
</dbReference>
<organism evidence="3 4">
    <name type="scientific">Alkalibacterium kapii</name>
    <dbReference type="NCBI Taxonomy" id="426704"/>
    <lineage>
        <taxon>Bacteria</taxon>
        <taxon>Bacillati</taxon>
        <taxon>Bacillota</taxon>
        <taxon>Bacilli</taxon>
        <taxon>Lactobacillales</taxon>
        <taxon>Carnobacteriaceae</taxon>
        <taxon>Alkalibacterium</taxon>
    </lineage>
</organism>
<dbReference type="Pfam" id="PF02384">
    <property type="entry name" value="N6_Mtase"/>
    <property type="match status" value="1"/>
</dbReference>
<dbReference type="InterPro" id="IPR029063">
    <property type="entry name" value="SAM-dependent_MTases_sf"/>
</dbReference>